<feature type="domain" description="Thioredoxin" evidence="1">
    <location>
        <begin position="14"/>
        <end position="134"/>
    </location>
</feature>
<dbReference type="PROSITE" id="PS51352">
    <property type="entry name" value="THIOREDOXIN_2"/>
    <property type="match status" value="1"/>
</dbReference>
<dbReference type="PANTHER" id="PTHR45663">
    <property type="entry name" value="GEO12009P1"/>
    <property type="match status" value="1"/>
</dbReference>
<dbReference type="GO" id="GO:0015035">
    <property type="term" value="F:protein-disulfide reductase activity"/>
    <property type="evidence" value="ECO:0007669"/>
    <property type="project" value="TreeGrafter"/>
</dbReference>
<evidence type="ECO:0000313" key="2">
    <source>
        <dbReference type="EMBL" id="VAX28996.1"/>
    </source>
</evidence>
<dbReference type="InterPro" id="IPR013766">
    <property type="entry name" value="Thioredoxin_domain"/>
</dbReference>
<dbReference type="InterPro" id="IPR036249">
    <property type="entry name" value="Thioredoxin-like_sf"/>
</dbReference>
<name>A0A3B1CEU1_9ZZZZ</name>
<dbReference type="GO" id="GO:0005829">
    <property type="term" value="C:cytosol"/>
    <property type="evidence" value="ECO:0007669"/>
    <property type="project" value="TreeGrafter"/>
</dbReference>
<dbReference type="CDD" id="cd02947">
    <property type="entry name" value="TRX_family"/>
    <property type="match status" value="1"/>
</dbReference>
<evidence type="ECO:0000259" key="1">
    <source>
        <dbReference type="PROSITE" id="PS51352"/>
    </source>
</evidence>
<dbReference type="SUPFAM" id="SSF52833">
    <property type="entry name" value="Thioredoxin-like"/>
    <property type="match status" value="1"/>
</dbReference>
<dbReference type="Pfam" id="PF13098">
    <property type="entry name" value="Thioredoxin_2"/>
    <property type="match status" value="1"/>
</dbReference>
<dbReference type="InterPro" id="IPR012336">
    <property type="entry name" value="Thioredoxin-like_fold"/>
</dbReference>
<proteinExistence type="predicted"/>
<dbReference type="Gene3D" id="3.40.30.10">
    <property type="entry name" value="Glutaredoxin"/>
    <property type="match status" value="1"/>
</dbReference>
<dbReference type="AlphaFoldDB" id="A0A3B1CEU1"/>
<sequence>MSKKLVLKNELLIVLIILTLLLITSCKAQEDSNDKKKSILSNAKVTFIELGSVNCIPCKQMQPVMRAVEKKYGDQINVIFYDVWQPEQKHYAMEYKIKLIPTQVFLDENGKEFFRHEGFFPEAEIDRILEKHGLN</sequence>
<dbReference type="EMBL" id="UOGD01000434">
    <property type="protein sequence ID" value="VAX28996.1"/>
    <property type="molecule type" value="Genomic_DNA"/>
</dbReference>
<protein>
    <recommendedName>
        <fullName evidence="1">Thioredoxin domain-containing protein</fullName>
    </recommendedName>
</protein>
<organism evidence="2">
    <name type="scientific">hydrothermal vent metagenome</name>
    <dbReference type="NCBI Taxonomy" id="652676"/>
    <lineage>
        <taxon>unclassified sequences</taxon>
        <taxon>metagenomes</taxon>
        <taxon>ecological metagenomes</taxon>
    </lineage>
</organism>
<reference evidence="2" key="1">
    <citation type="submission" date="2018-06" db="EMBL/GenBank/DDBJ databases">
        <authorList>
            <person name="Zhirakovskaya E."/>
        </authorList>
    </citation>
    <scope>NUCLEOTIDE SEQUENCE</scope>
</reference>
<accession>A0A3B1CEU1</accession>
<dbReference type="PROSITE" id="PS51257">
    <property type="entry name" value="PROKAR_LIPOPROTEIN"/>
    <property type="match status" value="1"/>
</dbReference>
<dbReference type="GO" id="GO:0045454">
    <property type="term" value="P:cell redox homeostasis"/>
    <property type="evidence" value="ECO:0007669"/>
    <property type="project" value="TreeGrafter"/>
</dbReference>
<dbReference type="PANTHER" id="PTHR45663:SF11">
    <property type="entry name" value="GEO12009P1"/>
    <property type="match status" value="1"/>
</dbReference>
<gene>
    <name evidence="2" type="ORF">MNBD_IGNAVI01-3084</name>
</gene>